<reference evidence="2" key="3">
    <citation type="submission" date="2015-04" db="UniProtKB">
        <authorList>
            <consortium name="EnsemblPlants"/>
        </authorList>
    </citation>
    <scope>IDENTIFICATION</scope>
</reference>
<accession>A0A0D9XZ51</accession>
<feature type="region of interest" description="Disordered" evidence="1">
    <location>
        <begin position="129"/>
        <end position="162"/>
    </location>
</feature>
<keyword evidence="3" id="KW-1185">Reference proteome</keyword>
<dbReference type="HOGENOM" id="CLU_988170_0_0_1"/>
<proteinExistence type="predicted"/>
<reference evidence="2 3" key="1">
    <citation type="submission" date="2012-08" db="EMBL/GenBank/DDBJ databases">
        <title>Oryza genome evolution.</title>
        <authorList>
            <person name="Wing R.A."/>
        </authorList>
    </citation>
    <scope>NUCLEOTIDE SEQUENCE</scope>
</reference>
<evidence type="ECO:0000313" key="2">
    <source>
        <dbReference type="EnsemblPlants" id="LPERR12G09420.1"/>
    </source>
</evidence>
<dbReference type="AlphaFoldDB" id="A0A0D9XZ51"/>
<sequence length="282" mass="30911">MEISNTPYLQIDRPPLRFVTAHDNAGGGNARTLLSSISHDADGGGWRFNPVAARGGFVVHRTGDSSGEVCNPMTRYVSRPINLLRKNNRTCYLLLTADGSYSSDATVTVEPFRLLAVRLYDTSANHRQLRLNHQNPHPPRRQETSGRVAVRPETAGGAKQSQRILPRHVRLIPHPHPHTPSYYLILRINVSTTTTAAIMRGPSELRPPFCSKSCTGDVAAAAVVMPEQMLLAPSSADGKSVVLLVGQVTRVEIYMPVDKMPSVWECVARVDTADSYPLTLAQ</sequence>
<dbReference type="Proteomes" id="UP000032180">
    <property type="component" value="Chromosome 12"/>
</dbReference>
<dbReference type="STRING" id="77586.A0A0D9XZ51"/>
<organism evidence="2 3">
    <name type="scientific">Leersia perrieri</name>
    <dbReference type="NCBI Taxonomy" id="77586"/>
    <lineage>
        <taxon>Eukaryota</taxon>
        <taxon>Viridiplantae</taxon>
        <taxon>Streptophyta</taxon>
        <taxon>Embryophyta</taxon>
        <taxon>Tracheophyta</taxon>
        <taxon>Spermatophyta</taxon>
        <taxon>Magnoliopsida</taxon>
        <taxon>Liliopsida</taxon>
        <taxon>Poales</taxon>
        <taxon>Poaceae</taxon>
        <taxon>BOP clade</taxon>
        <taxon>Oryzoideae</taxon>
        <taxon>Oryzeae</taxon>
        <taxon>Oryzinae</taxon>
        <taxon>Leersia</taxon>
    </lineage>
</organism>
<evidence type="ECO:0000313" key="3">
    <source>
        <dbReference type="Proteomes" id="UP000032180"/>
    </source>
</evidence>
<name>A0A0D9XZ51_9ORYZ</name>
<dbReference type="Gramene" id="LPERR12G09420.1">
    <property type="protein sequence ID" value="LPERR12G09420.1"/>
    <property type="gene ID" value="LPERR12G09420"/>
</dbReference>
<reference evidence="3" key="2">
    <citation type="submission" date="2013-12" db="EMBL/GenBank/DDBJ databases">
        <authorList>
            <person name="Yu Y."/>
            <person name="Lee S."/>
            <person name="de Baynast K."/>
            <person name="Wissotski M."/>
            <person name="Liu L."/>
            <person name="Talag J."/>
            <person name="Goicoechea J."/>
            <person name="Angelova A."/>
            <person name="Jetty R."/>
            <person name="Kudrna D."/>
            <person name="Golser W."/>
            <person name="Rivera L."/>
            <person name="Zhang J."/>
            <person name="Wing R."/>
        </authorList>
    </citation>
    <scope>NUCLEOTIDE SEQUENCE</scope>
</reference>
<evidence type="ECO:0000256" key="1">
    <source>
        <dbReference type="SAM" id="MobiDB-lite"/>
    </source>
</evidence>
<dbReference type="EnsemblPlants" id="LPERR12G09420.1">
    <property type="protein sequence ID" value="LPERR12G09420.1"/>
    <property type="gene ID" value="LPERR12G09420"/>
</dbReference>
<protein>
    <submittedName>
        <fullName evidence="2">Uncharacterized protein</fullName>
    </submittedName>
</protein>